<gene>
    <name evidence="1" type="ORF">UFOVP845_43</name>
</gene>
<protein>
    <submittedName>
        <fullName evidence="1">Uncharacterized protein</fullName>
    </submittedName>
</protein>
<name>A0A6J5PC31_9CAUD</name>
<reference evidence="1" key="1">
    <citation type="submission" date="2020-04" db="EMBL/GenBank/DDBJ databases">
        <authorList>
            <person name="Chiriac C."/>
            <person name="Salcher M."/>
            <person name="Ghai R."/>
            <person name="Kavagutti S V."/>
        </authorList>
    </citation>
    <scope>NUCLEOTIDE SEQUENCE</scope>
</reference>
<evidence type="ECO:0000313" key="1">
    <source>
        <dbReference type="EMBL" id="CAB4166655.1"/>
    </source>
</evidence>
<dbReference type="EMBL" id="LR796781">
    <property type="protein sequence ID" value="CAB4166655.1"/>
    <property type="molecule type" value="Genomic_DNA"/>
</dbReference>
<accession>A0A6J5PC31</accession>
<organism evidence="1">
    <name type="scientific">uncultured Caudovirales phage</name>
    <dbReference type="NCBI Taxonomy" id="2100421"/>
    <lineage>
        <taxon>Viruses</taxon>
        <taxon>Duplodnaviria</taxon>
        <taxon>Heunggongvirae</taxon>
        <taxon>Uroviricota</taxon>
        <taxon>Caudoviricetes</taxon>
        <taxon>Peduoviridae</taxon>
        <taxon>Maltschvirus</taxon>
        <taxon>Maltschvirus maltsch</taxon>
    </lineage>
</organism>
<proteinExistence type="predicted"/>
<sequence length="60" mass="6216">MIGKMIGMMIGRKAKEKAVDAVLSKVDLPDPVEAAIKVAATGNVGGLLGQVGKIKKVLKK</sequence>